<dbReference type="InterPro" id="IPR013155">
    <property type="entry name" value="M/V/L/I-tRNA-synth_anticd-bd"/>
</dbReference>
<dbReference type="EMBL" id="SDJQ01000013">
    <property type="protein sequence ID" value="RXR33750.1"/>
    <property type="molecule type" value="Genomic_DNA"/>
</dbReference>
<feature type="domain" description="Methionyl/Leucyl tRNA synthetase" evidence="14">
    <location>
        <begin position="56"/>
        <end position="199"/>
    </location>
</feature>
<dbReference type="PRINTS" id="PR00985">
    <property type="entry name" value="TRNASYNTHLEU"/>
</dbReference>
<evidence type="ECO:0000259" key="13">
    <source>
        <dbReference type="Pfam" id="PF08264"/>
    </source>
</evidence>
<dbReference type="PANTHER" id="PTHR43740:SF2">
    <property type="entry name" value="LEUCINE--TRNA LIGASE, MITOCHONDRIAL"/>
    <property type="match status" value="1"/>
</dbReference>
<dbReference type="Gene3D" id="3.10.20.590">
    <property type="match status" value="1"/>
</dbReference>
<gene>
    <name evidence="9" type="primary">leuS</name>
    <name evidence="16" type="ORF">EQW73_14260</name>
    <name evidence="17" type="ORF">EQW78_10640</name>
</gene>
<proteinExistence type="inferred from homology"/>
<evidence type="ECO:0000256" key="11">
    <source>
        <dbReference type="SAM" id="MobiDB-lite"/>
    </source>
</evidence>
<dbReference type="Pfam" id="PF08264">
    <property type="entry name" value="Anticodon_1"/>
    <property type="match status" value="1"/>
</dbReference>
<keyword evidence="5 9" id="KW-0067">ATP-binding</keyword>
<dbReference type="GO" id="GO:0005524">
    <property type="term" value="F:ATP binding"/>
    <property type="evidence" value="ECO:0007669"/>
    <property type="project" value="UniProtKB-UniRule"/>
</dbReference>
<evidence type="ECO:0000256" key="1">
    <source>
        <dbReference type="ARBA" id="ARBA00005594"/>
    </source>
</evidence>
<comment type="similarity">
    <text evidence="1 9 10">Belongs to the class-I aminoacyl-tRNA synthetase family.</text>
</comment>
<evidence type="ECO:0000256" key="5">
    <source>
        <dbReference type="ARBA" id="ARBA00022840"/>
    </source>
</evidence>
<feature type="short sequence motif" description="'HIGH' region" evidence="9">
    <location>
        <begin position="59"/>
        <end position="69"/>
    </location>
</feature>
<comment type="caution">
    <text evidence="17">The sequence shown here is derived from an EMBL/GenBank/DDBJ whole genome shotgun (WGS) entry which is preliminary data.</text>
</comment>
<dbReference type="Proteomes" id="UP000290517">
    <property type="component" value="Unassembled WGS sequence"/>
</dbReference>
<evidence type="ECO:0000256" key="4">
    <source>
        <dbReference type="ARBA" id="ARBA00022741"/>
    </source>
</evidence>
<dbReference type="InterPro" id="IPR025709">
    <property type="entry name" value="Leu_tRNA-synth_edit"/>
</dbReference>
<dbReference type="FunFam" id="3.40.50.620:FF:000056">
    <property type="entry name" value="Leucine--tRNA ligase"/>
    <property type="match status" value="1"/>
</dbReference>
<dbReference type="Gene3D" id="3.40.50.620">
    <property type="entry name" value="HUPs"/>
    <property type="match status" value="2"/>
</dbReference>
<evidence type="ECO:0000256" key="6">
    <source>
        <dbReference type="ARBA" id="ARBA00022917"/>
    </source>
</evidence>
<dbReference type="InterPro" id="IPR014729">
    <property type="entry name" value="Rossmann-like_a/b/a_fold"/>
</dbReference>
<evidence type="ECO:0000259" key="15">
    <source>
        <dbReference type="Pfam" id="PF13603"/>
    </source>
</evidence>
<dbReference type="AlphaFoldDB" id="A0A4Q1KVQ9"/>
<keyword evidence="19" id="KW-1185">Reference proteome</keyword>
<evidence type="ECO:0000259" key="14">
    <source>
        <dbReference type="Pfam" id="PF09334"/>
    </source>
</evidence>
<dbReference type="Pfam" id="PF00133">
    <property type="entry name" value="tRNA-synt_1"/>
    <property type="match status" value="1"/>
</dbReference>
<keyword evidence="4 9" id="KW-0547">Nucleotide-binding</keyword>
<dbReference type="GO" id="GO:0005829">
    <property type="term" value="C:cytosol"/>
    <property type="evidence" value="ECO:0007669"/>
    <property type="project" value="TreeGrafter"/>
</dbReference>
<feature type="compositionally biased region" description="Low complexity" evidence="11">
    <location>
        <begin position="7"/>
        <end position="20"/>
    </location>
</feature>
<evidence type="ECO:0000313" key="16">
    <source>
        <dbReference type="EMBL" id="RXR23780.1"/>
    </source>
</evidence>
<dbReference type="EC" id="6.1.1.4" evidence="9"/>
<dbReference type="SUPFAM" id="SSF50677">
    <property type="entry name" value="ValRS/IleRS/LeuRS editing domain"/>
    <property type="match status" value="1"/>
</dbReference>
<feature type="short sequence motif" description="'KMSKS' region" evidence="9">
    <location>
        <begin position="610"/>
        <end position="614"/>
    </location>
</feature>
<dbReference type="FunFam" id="1.10.730.10:FF:000002">
    <property type="entry name" value="Leucine--tRNA ligase"/>
    <property type="match status" value="1"/>
</dbReference>
<feature type="domain" description="Aminoacyl-tRNA synthetase class Ia" evidence="12">
    <location>
        <begin position="443"/>
        <end position="647"/>
    </location>
</feature>
<feature type="domain" description="Leucyl-tRNA synthetase editing" evidence="15">
    <location>
        <begin position="239"/>
        <end position="404"/>
    </location>
</feature>
<dbReference type="FunFam" id="3.40.50.620:FF:000003">
    <property type="entry name" value="Leucine--tRNA ligase"/>
    <property type="match status" value="1"/>
</dbReference>
<organism evidence="17 18">
    <name type="scientific">Oerskovia turbata</name>
    <dbReference type="NCBI Taxonomy" id="1713"/>
    <lineage>
        <taxon>Bacteria</taxon>
        <taxon>Bacillati</taxon>
        <taxon>Actinomycetota</taxon>
        <taxon>Actinomycetes</taxon>
        <taxon>Micrococcales</taxon>
        <taxon>Cellulomonadaceae</taxon>
        <taxon>Oerskovia</taxon>
    </lineage>
</organism>
<dbReference type="SUPFAM" id="SSF47323">
    <property type="entry name" value="Anticodon-binding domain of a subclass of class I aminoacyl-tRNA synthetases"/>
    <property type="match status" value="1"/>
</dbReference>
<dbReference type="GO" id="GO:0002161">
    <property type="term" value="F:aminoacyl-tRNA deacylase activity"/>
    <property type="evidence" value="ECO:0007669"/>
    <property type="project" value="InterPro"/>
</dbReference>
<evidence type="ECO:0000256" key="3">
    <source>
        <dbReference type="ARBA" id="ARBA00022598"/>
    </source>
</evidence>
<keyword evidence="6 9" id="KW-0648">Protein biosynthesis</keyword>
<evidence type="ECO:0000256" key="7">
    <source>
        <dbReference type="ARBA" id="ARBA00023146"/>
    </source>
</evidence>
<evidence type="ECO:0000313" key="19">
    <source>
        <dbReference type="Proteomes" id="UP000290517"/>
    </source>
</evidence>
<comment type="subcellular location">
    <subcellularLocation>
        <location evidence="9">Cytoplasm</location>
    </subcellularLocation>
</comment>
<comment type="catalytic activity">
    <reaction evidence="8 9">
        <text>tRNA(Leu) + L-leucine + ATP = L-leucyl-tRNA(Leu) + AMP + diphosphate</text>
        <dbReference type="Rhea" id="RHEA:11688"/>
        <dbReference type="Rhea" id="RHEA-COMP:9613"/>
        <dbReference type="Rhea" id="RHEA-COMP:9622"/>
        <dbReference type="ChEBI" id="CHEBI:30616"/>
        <dbReference type="ChEBI" id="CHEBI:33019"/>
        <dbReference type="ChEBI" id="CHEBI:57427"/>
        <dbReference type="ChEBI" id="CHEBI:78442"/>
        <dbReference type="ChEBI" id="CHEBI:78494"/>
        <dbReference type="ChEBI" id="CHEBI:456215"/>
        <dbReference type="EC" id="6.1.1.4"/>
    </reaction>
</comment>
<dbReference type="InterPro" id="IPR001412">
    <property type="entry name" value="aa-tRNA-synth_I_CS"/>
</dbReference>
<evidence type="ECO:0000256" key="2">
    <source>
        <dbReference type="ARBA" id="ARBA00022490"/>
    </source>
</evidence>
<keyword evidence="7 9" id="KW-0030">Aminoacyl-tRNA synthetase</keyword>
<dbReference type="InterPro" id="IPR009008">
    <property type="entry name" value="Val/Leu/Ile-tRNA-synth_edit"/>
</dbReference>
<keyword evidence="2 9" id="KW-0963">Cytoplasm</keyword>
<dbReference type="InterPro" id="IPR002302">
    <property type="entry name" value="Leu-tRNA-ligase"/>
</dbReference>
<evidence type="ECO:0000256" key="10">
    <source>
        <dbReference type="RuleBase" id="RU363035"/>
    </source>
</evidence>
<dbReference type="InterPro" id="IPR002300">
    <property type="entry name" value="aa-tRNA-synth_Ia"/>
</dbReference>
<evidence type="ECO:0000259" key="12">
    <source>
        <dbReference type="Pfam" id="PF00133"/>
    </source>
</evidence>
<feature type="region of interest" description="Disordered" evidence="11">
    <location>
        <begin position="1"/>
        <end position="24"/>
    </location>
</feature>
<dbReference type="OrthoDB" id="9810365at2"/>
<dbReference type="Gene3D" id="3.90.740.10">
    <property type="entry name" value="Valyl/Leucyl/Isoleucyl-tRNA synthetase, editing domain"/>
    <property type="match status" value="1"/>
</dbReference>
<evidence type="ECO:0000256" key="8">
    <source>
        <dbReference type="ARBA" id="ARBA00047469"/>
    </source>
</evidence>
<dbReference type="CDD" id="cd07958">
    <property type="entry name" value="Anticodon_Ia_Leu_BEm"/>
    <property type="match status" value="1"/>
</dbReference>
<dbReference type="InterPro" id="IPR009080">
    <property type="entry name" value="tRNAsynth_Ia_anticodon-bd"/>
</dbReference>
<dbReference type="Proteomes" id="UP000289805">
    <property type="component" value="Unassembled WGS sequence"/>
</dbReference>
<dbReference type="HAMAP" id="MF_00049_B">
    <property type="entry name" value="Leu_tRNA_synth_B"/>
    <property type="match status" value="1"/>
</dbReference>
<feature type="domain" description="Methionyl/Valyl/Leucyl/Isoleucyl-tRNA synthetase anticodon-binding" evidence="13">
    <location>
        <begin position="692"/>
        <end position="811"/>
    </location>
</feature>
<dbReference type="Pfam" id="PF09334">
    <property type="entry name" value="tRNA-synt_1g"/>
    <property type="match status" value="1"/>
</dbReference>
<dbReference type="STRING" id="1713.GCA_000718325_02802"/>
<sequence length="854" mass="93325">MTQDQDTTGTTAPIPPTTTGRARHAEVEDHWQEVWETLGVFRARDDGARERRYLLTMFPYPSGDLHMGHAEVLALEDVVARYWRQLGYDVLNPIGWDSFGLPAENAAIRRGEHPEVFTETNIATQARSIRRYGVSFDWSRRLQTSDPAFLRWTQWLFVRLVERGLAYRATAPVNWCPQDGTVLAHEQVVDGACERCGTPVVRRDLTQWFLRITDYADRLVDEMDALVGHWPEKVLAMQRHWIGRSAGARVDFAVVDVADARGARTPHAGPRTVSAFTTRPETLFGVTFLAVAPDADVARALCAPERAEALEAYRAASLTLSDIDRQATSREKTGVFLGAWVEHPATGERLPVWAADHVLPGYASGIVMGVPAHDERDRAFAARHGLAVRPVLTTAPGEETSQARDVVVHSDGGGLTLDGLSPAEAAARTTTWLGTRGRGGPQVVHRLRDWLVSRQRFWGAPVPIVHCTACGEVPVPDDDLPVRLPDLRGEALAPRGVSPLAGAEDWVRTACPRCGREARRDTDTLDTFVDSSWYFLRYCSPGHTDGPFDPEAVRRWMPVAQYVGGVEHAVLHLLYSRFVTKVLHDMGLVDVVEPFATLLNQGQVINQGRAMSKSLGNGVDLGAQLDAYGVDAVRLTMVFAGPPEDDVDWADLSPGSMQRFLGRVLRVAQDVRSPAAAGSWSTSCPAAADGDAALRRVTHRTVQDVTGLLDTSRFNVAVARLMELTNAARRAIDAGPGPADPAVREAAESLAILLSMFAPYTAEEMWAALGHDPSVAVAGWPQVDPALLAESTVESVVQVDGRVRDRVTVDASVGEDDLRETALAREAVRRAVAGRTVVRVVVRAPRVVNVVTRA</sequence>
<dbReference type="PANTHER" id="PTHR43740">
    <property type="entry name" value="LEUCYL-TRNA SYNTHETASE"/>
    <property type="match status" value="1"/>
</dbReference>
<evidence type="ECO:0000256" key="9">
    <source>
        <dbReference type="HAMAP-Rule" id="MF_00049"/>
    </source>
</evidence>
<dbReference type="RefSeq" id="WP_084690289.1">
    <property type="nucleotide sequence ID" value="NZ_JOFV01000013.1"/>
</dbReference>
<evidence type="ECO:0000313" key="17">
    <source>
        <dbReference type="EMBL" id="RXR33750.1"/>
    </source>
</evidence>
<feature type="binding site" evidence="9">
    <location>
        <position position="613"/>
    </location>
    <ligand>
        <name>ATP</name>
        <dbReference type="ChEBI" id="CHEBI:30616"/>
    </ligand>
</feature>
<dbReference type="EMBL" id="SDJR01000009">
    <property type="protein sequence ID" value="RXR23780.1"/>
    <property type="molecule type" value="Genomic_DNA"/>
</dbReference>
<evidence type="ECO:0000313" key="18">
    <source>
        <dbReference type="Proteomes" id="UP000289805"/>
    </source>
</evidence>
<protein>
    <recommendedName>
        <fullName evidence="9">Leucine--tRNA ligase</fullName>
        <ecNumber evidence="9">6.1.1.4</ecNumber>
    </recommendedName>
    <alternativeName>
        <fullName evidence="9">Leucyl-tRNA synthetase</fullName>
        <shortName evidence="9">LeuRS</shortName>
    </alternativeName>
</protein>
<dbReference type="GO" id="GO:0006429">
    <property type="term" value="P:leucyl-tRNA aminoacylation"/>
    <property type="evidence" value="ECO:0007669"/>
    <property type="project" value="UniProtKB-UniRule"/>
</dbReference>
<reference evidence="18 19" key="1">
    <citation type="submission" date="2019-01" db="EMBL/GenBank/DDBJ databases">
        <title>Oerskovia turbata Genome sequencing and assembly.</title>
        <authorList>
            <person name="Dou T."/>
        </authorList>
    </citation>
    <scope>NUCLEOTIDE SEQUENCE [LARGE SCALE GENOMIC DNA]</scope>
    <source>
        <strain evidence="17 18">JCM12123</strain>
        <strain evidence="16 19">JCM3160</strain>
    </source>
</reference>
<name>A0A4Q1KVQ9_9CELL</name>
<keyword evidence="3 9" id="KW-0436">Ligase</keyword>
<dbReference type="GO" id="GO:0004823">
    <property type="term" value="F:leucine-tRNA ligase activity"/>
    <property type="evidence" value="ECO:0007669"/>
    <property type="project" value="UniProtKB-UniRule"/>
</dbReference>
<dbReference type="NCBIfam" id="TIGR00396">
    <property type="entry name" value="leuS_bact"/>
    <property type="match status" value="1"/>
</dbReference>
<accession>A0A4Q1KVQ9</accession>
<dbReference type="InterPro" id="IPR015413">
    <property type="entry name" value="Methionyl/Leucyl_tRNA_Synth"/>
</dbReference>
<dbReference type="Gene3D" id="1.10.730.10">
    <property type="entry name" value="Isoleucyl-tRNA Synthetase, Domain 1"/>
    <property type="match status" value="1"/>
</dbReference>
<dbReference type="PROSITE" id="PS00178">
    <property type="entry name" value="AA_TRNA_LIGASE_I"/>
    <property type="match status" value="1"/>
</dbReference>
<dbReference type="Pfam" id="PF13603">
    <property type="entry name" value="tRNA-synt_1_2"/>
    <property type="match status" value="1"/>
</dbReference>
<dbReference type="SUPFAM" id="SSF52374">
    <property type="entry name" value="Nucleotidylyl transferase"/>
    <property type="match status" value="1"/>
</dbReference>